<proteinExistence type="predicted"/>
<accession>A0A7C9F7X4</accession>
<dbReference type="Proteomes" id="UP000479293">
    <property type="component" value="Unassembled WGS sequence"/>
</dbReference>
<evidence type="ECO:0008006" key="4">
    <source>
        <dbReference type="Google" id="ProtNLM"/>
    </source>
</evidence>
<gene>
    <name evidence="2" type="ORF">GBK04_06535</name>
</gene>
<dbReference type="RefSeq" id="WP_152757954.1">
    <property type="nucleotide sequence ID" value="NZ_WHLY01000002.1"/>
</dbReference>
<name>A0A7C9F7X4_9BACT</name>
<sequence length="423" mass="45122">MLRLHQILLLGLLACTQPDATIEPDTPDPNIPSGGISTEVGQPKGSSFTRMVGPAGGEITLPGSPVTFTFPAGALEKETAITVQPIENKAPGGVESGYRLLPADATYKKPITATWNYKDEDIIGSTPDALGLAVQQANGTWLGWAITPDKVKKQAMASISRPQDIAFFEQFFLRPENPQVLPNESILVKPYYLKNFSGDPEEKWLALTNPEESGLASNWRINGVPVREHANADLGLAVEHDDGRNLEYLAPPHSPGSTVTISTQIMIAEKTQLLLVTNLSIYGGNTCTVNGNSVNNAFVSLANANGTLVGLVSEKGAVIPGAASVGFTIENFSGKGTYEVNEASTNPGKSIGINAYDGSKAYAHFYRSDNNQWMSGGGKITITDYIPGKLIAGSVSGTLFYTQGGKQQVKSIQSSAYFRAWIN</sequence>
<organism evidence="2 3">
    <name type="scientific">Salmonirosea aquatica</name>
    <dbReference type="NCBI Taxonomy" id="2654236"/>
    <lineage>
        <taxon>Bacteria</taxon>
        <taxon>Pseudomonadati</taxon>
        <taxon>Bacteroidota</taxon>
        <taxon>Cytophagia</taxon>
        <taxon>Cytophagales</taxon>
        <taxon>Spirosomataceae</taxon>
        <taxon>Salmonirosea</taxon>
    </lineage>
</organism>
<dbReference type="EMBL" id="WHLY01000002">
    <property type="protein sequence ID" value="MPR33024.1"/>
    <property type="molecule type" value="Genomic_DNA"/>
</dbReference>
<dbReference type="PROSITE" id="PS51257">
    <property type="entry name" value="PROKAR_LIPOPROTEIN"/>
    <property type="match status" value="1"/>
</dbReference>
<comment type="caution">
    <text evidence="2">The sequence shown here is derived from an EMBL/GenBank/DDBJ whole genome shotgun (WGS) entry which is preliminary data.</text>
</comment>
<dbReference type="AlphaFoldDB" id="A0A7C9F7X4"/>
<evidence type="ECO:0000256" key="1">
    <source>
        <dbReference type="SAM" id="MobiDB-lite"/>
    </source>
</evidence>
<evidence type="ECO:0000313" key="3">
    <source>
        <dbReference type="Proteomes" id="UP000479293"/>
    </source>
</evidence>
<protein>
    <recommendedName>
        <fullName evidence="4">ZU5 domain-containing protein</fullName>
    </recommendedName>
</protein>
<feature type="compositionally biased region" description="Polar residues" evidence="1">
    <location>
        <begin position="35"/>
        <end position="45"/>
    </location>
</feature>
<evidence type="ECO:0000313" key="2">
    <source>
        <dbReference type="EMBL" id="MPR33024.1"/>
    </source>
</evidence>
<keyword evidence="3" id="KW-1185">Reference proteome</keyword>
<feature type="region of interest" description="Disordered" evidence="1">
    <location>
        <begin position="20"/>
        <end position="45"/>
    </location>
</feature>
<reference evidence="2 3" key="1">
    <citation type="submission" date="2019-10" db="EMBL/GenBank/DDBJ databases">
        <title>Draft Genome Sequence of Cytophagaceae sp. SJW1-29.</title>
        <authorList>
            <person name="Choi A."/>
        </authorList>
    </citation>
    <scope>NUCLEOTIDE SEQUENCE [LARGE SCALE GENOMIC DNA]</scope>
    <source>
        <strain evidence="2 3">SJW1-29</strain>
    </source>
</reference>